<accession>A0A8W8NZ92</accession>
<proteinExistence type="predicted"/>
<feature type="region of interest" description="Disordered" evidence="1">
    <location>
        <begin position="29"/>
        <end position="62"/>
    </location>
</feature>
<keyword evidence="4" id="KW-1185">Reference proteome</keyword>
<protein>
    <recommendedName>
        <fullName evidence="5">Transposase domain-containing protein</fullName>
    </recommendedName>
</protein>
<dbReference type="PANTHER" id="PTHR46579">
    <property type="entry name" value="F5/8 TYPE C DOMAIN-CONTAINING PROTEIN-RELATED"/>
    <property type="match status" value="1"/>
</dbReference>
<keyword evidence="2" id="KW-0472">Membrane</keyword>
<keyword evidence="2" id="KW-1133">Transmembrane helix</keyword>
<name>A0A8W8NZ92_MAGGI</name>
<dbReference type="PANTHER" id="PTHR46579:SF2">
    <property type="entry name" value="C2H2-TYPE DOMAIN-CONTAINING PROTEIN"/>
    <property type="match status" value="1"/>
</dbReference>
<dbReference type="Proteomes" id="UP000005408">
    <property type="component" value="Unassembled WGS sequence"/>
</dbReference>
<evidence type="ECO:0000256" key="1">
    <source>
        <dbReference type="SAM" id="MobiDB-lite"/>
    </source>
</evidence>
<reference evidence="3" key="1">
    <citation type="submission" date="2022-08" db="UniProtKB">
        <authorList>
            <consortium name="EnsemblMetazoa"/>
        </authorList>
    </citation>
    <scope>IDENTIFICATION</scope>
    <source>
        <strain evidence="3">05x7-T-G4-1.051#20</strain>
    </source>
</reference>
<dbReference type="AlphaFoldDB" id="A0A8W8NZ92"/>
<keyword evidence="2" id="KW-0812">Transmembrane</keyword>
<organism evidence="3 4">
    <name type="scientific">Magallana gigas</name>
    <name type="common">Pacific oyster</name>
    <name type="synonym">Crassostrea gigas</name>
    <dbReference type="NCBI Taxonomy" id="29159"/>
    <lineage>
        <taxon>Eukaryota</taxon>
        <taxon>Metazoa</taxon>
        <taxon>Spiralia</taxon>
        <taxon>Lophotrochozoa</taxon>
        <taxon>Mollusca</taxon>
        <taxon>Bivalvia</taxon>
        <taxon>Autobranchia</taxon>
        <taxon>Pteriomorphia</taxon>
        <taxon>Ostreida</taxon>
        <taxon>Ostreoidea</taxon>
        <taxon>Ostreidae</taxon>
        <taxon>Magallana</taxon>
    </lineage>
</organism>
<evidence type="ECO:0000256" key="2">
    <source>
        <dbReference type="SAM" id="Phobius"/>
    </source>
</evidence>
<evidence type="ECO:0000313" key="3">
    <source>
        <dbReference type="EnsemblMetazoa" id="G8818.1:cds"/>
    </source>
</evidence>
<evidence type="ECO:0000313" key="4">
    <source>
        <dbReference type="Proteomes" id="UP000005408"/>
    </source>
</evidence>
<sequence>MERKRKRREPKTCSGCGEEYSGRHLLRHTCSSNQTEDPSDDTRKVHAAPIVKSVTDAERSENRTLTSLEHDEDDIVMEEEDDIPTNDVCLSESSDNEEELCEIDIDSILDEEDSSQELDNTNLLIVSVLKVLLRWQSLFYVSDLALSYLLLLVKSLLYLVSAASEFSKDLYKKFPSNLYQLNKSISFKNDMFRKYAVCPKCYALYDFAECVNVIEVGLIPDMKSEPPTNTFIDPLVEELKQAWSGFYMKSYNSPSQPVKFKLALICVGCDIPASRKLCGFLGHAATKGCNKCMKTFDGGVGEKNYGGFDMSLWEDRNLEVHKEIVKKIVRSKTKTSREKLEKEYGVRYSVLLELAYFDPVTMTIIDPMHNLFLGTAKRMLLIWKDHKVLRPEHFDMMQKRIEKISCPSDVGKLPQKMASSFGSFNADQFKNWTILFSIYALKGVLPEEHLEYWRKFVLACKILCTRTLSRNNVKVAHLLLISFCKKVERAFGSECITPNMHLHAHLDKCLYDFGPVYSFWLFSFERENGILGSIPSNKRNIEIQLMRKFLKNSHAVDLFSDSVLEEQFGPDFLKLKVLHEDNERGTLSLMNTGASYDLVKMSSKDVRVESLCWTIDSFSGVKVSTLKNCTLSERDVSFLKRMYNVLYPNIEESRITVCNTCRSTKYVDIFGSVLGIKLGRSNRSSLINAYWHKDDGQICDYEEMGLAPRPGQIENILLHNVLVDEKSCVHLLARVSWFAKPNEYVLNYYGKPVEAWSCDLFDVQGPSMYIPVQRIRSKFVYAKDEVRGQNVIVVVPRERFLC</sequence>
<dbReference type="EnsemblMetazoa" id="G8818.1">
    <property type="protein sequence ID" value="G8818.1:cds"/>
    <property type="gene ID" value="G8818"/>
</dbReference>
<evidence type="ECO:0008006" key="5">
    <source>
        <dbReference type="Google" id="ProtNLM"/>
    </source>
</evidence>
<feature type="transmembrane region" description="Helical" evidence="2">
    <location>
        <begin position="138"/>
        <end position="160"/>
    </location>
</feature>